<keyword evidence="1" id="KW-0479">Metal-binding</keyword>
<dbReference type="Proteomes" id="UP001318860">
    <property type="component" value="Unassembled WGS sequence"/>
</dbReference>
<evidence type="ECO:0000256" key="3">
    <source>
        <dbReference type="ARBA" id="ARBA00022833"/>
    </source>
</evidence>
<protein>
    <recommendedName>
        <fullName evidence="6">GRF-type domain-containing protein</fullName>
    </recommendedName>
</protein>
<feature type="domain" description="GRF-type" evidence="6">
    <location>
        <begin position="13"/>
        <end position="54"/>
    </location>
</feature>
<evidence type="ECO:0000259" key="6">
    <source>
        <dbReference type="PROSITE" id="PS51999"/>
    </source>
</evidence>
<evidence type="ECO:0000256" key="2">
    <source>
        <dbReference type="ARBA" id="ARBA00022771"/>
    </source>
</evidence>
<keyword evidence="3" id="KW-0862">Zinc</keyword>
<keyword evidence="8" id="KW-1185">Reference proteome</keyword>
<dbReference type="PANTHER" id="PTHR33248">
    <property type="entry name" value="ZINC ION-BINDING PROTEIN"/>
    <property type="match status" value="1"/>
</dbReference>
<dbReference type="Pfam" id="PF06839">
    <property type="entry name" value="Zn_ribbon_GRF"/>
    <property type="match status" value="1"/>
</dbReference>
<proteinExistence type="predicted"/>
<reference evidence="7 8" key="1">
    <citation type="journal article" date="2021" name="Comput. Struct. Biotechnol. J.">
        <title>De novo genome assembly of the potent medicinal plant Rehmannia glutinosa using nanopore technology.</title>
        <authorList>
            <person name="Ma L."/>
            <person name="Dong C."/>
            <person name="Song C."/>
            <person name="Wang X."/>
            <person name="Zheng X."/>
            <person name="Niu Y."/>
            <person name="Chen S."/>
            <person name="Feng W."/>
        </authorList>
    </citation>
    <scope>NUCLEOTIDE SEQUENCE [LARGE SCALE GENOMIC DNA]</scope>
    <source>
        <strain evidence="7">DH-2019</strain>
    </source>
</reference>
<keyword evidence="5" id="KW-1133">Transmembrane helix</keyword>
<keyword evidence="2 4" id="KW-0863">Zinc-finger</keyword>
<organism evidence="7 8">
    <name type="scientific">Rehmannia glutinosa</name>
    <name type="common">Chinese foxglove</name>
    <dbReference type="NCBI Taxonomy" id="99300"/>
    <lineage>
        <taxon>Eukaryota</taxon>
        <taxon>Viridiplantae</taxon>
        <taxon>Streptophyta</taxon>
        <taxon>Embryophyta</taxon>
        <taxon>Tracheophyta</taxon>
        <taxon>Spermatophyta</taxon>
        <taxon>Magnoliopsida</taxon>
        <taxon>eudicotyledons</taxon>
        <taxon>Gunneridae</taxon>
        <taxon>Pentapetalae</taxon>
        <taxon>asterids</taxon>
        <taxon>lamiids</taxon>
        <taxon>Lamiales</taxon>
        <taxon>Orobanchaceae</taxon>
        <taxon>Rehmannieae</taxon>
        <taxon>Rehmannia</taxon>
    </lineage>
</organism>
<evidence type="ECO:0000256" key="5">
    <source>
        <dbReference type="SAM" id="Phobius"/>
    </source>
</evidence>
<name>A0ABR0WRH2_REHGL</name>
<keyword evidence="5" id="KW-0472">Membrane</keyword>
<evidence type="ECO:0000256" key="4">
    <source>
        <dbReference type="PROSITE-ProRule" id="PRU01343"/>
    </source>
</evidence>
<feature type="transmembrane region" description="Helical" evidence="5">
    <location>
        <begin position="94"/>
        <end position="116"/>
    </location>
</feature>
<evidence type="ECO:0000313" key="7">
    <source>
        <dbReference type="EMBL" id="KAK6148932.1"/>
    </source>
</evidence>
<keyword evidence="5" id="KW-0812">Transmembrane</keyword>
<comment type="caution">
    <text evidence="7">The sequence shown here is derived from an EMBL/GenBank/DDBJ whole genome shotgun (WGS) entry which is preliminary data.</text>
</comment>
<sequence>MSEATHEIGYAHCFCGRRAVIRTSWTKQNPGRRFQSCLNYERGGCRYFDWEDPPMCPRSRIIIPGLLKKLNALDDANKKLQADIMILKEGNKKLAMVIRLLIVVMIPVFCGSVWWISSTKSSGSRCFEELGMKMIG</sequence>
<accession>A0ABR0WRH2</accession>
<evidence type="ECO:0000313" key="8">
    <source>
        <dbReference type="Proteomes" id="UP001318860"/>
    </source>
</evidence>
<evidence type="ECO:0000256" key="1">
    <source>
        <dbReference type="ARBA" id="ARBA00022723"/>
    </source>
</evidence>
<gene>
    <name evidence="7" type="ORF">DH2020_016457</name>
</gene>
<dbReference type="InterPro" id="IPR010666">
    <property type="entry name" value="Znf_GRF"/>
</dbReference>
<dbReference type="EMBL" id="JABTTQ020000009">
    <property type="protein sequence ID" value="KAK6148932.1"/>
    <property type="molecule type" value="Genomic_DNA"/>
</dbReference>
<dbReference type="PROSITE" id="PS51999">
    <property type="entry name" value="ZF_GRF"/>
    <property type="match status" value="1"/>
</dbReference>